<dbReference type="Proteomes" id="UP000703720">
    <property type="component" value="Unassembled WGS sequence"/>
</dbReference>
<evidence type="ECO:0000313" key="1">
    <source>
        <dbReference type="EMBL" id="MBP2377444.1"/>
    </source>
</evidence>
<gene>
    <name evidence="1" type="ORF">JOF42_000939</name>
</gene>
<protein>
    <submittedName>
        <fullName evidence="1">Uncharacterized protein</fullName>
    </submittedName>
</protein>
<accession>A0ABS4WML2</accession>
<dbReference type="EMBL" id="JAGIOA010000001">
    <property type="protein sequence ID" value="MBP2377444.1"/>
    <property type="molecule type" value="Genomic_DNA"/>
</dbReference>
<proteinExistence type="predicted"/>
<sequence length="60" mass="6669">MMVWIVYLENTPGFIGVFDVEDDAYEFQEKYAADSGLSVLLTPVTVPYRAAGTNATLYSQ</sequence>
<name>A0ABS4WML2_9MICO</name>
<evidence type="ECO:0000313" key="2">
    <source>
        <dbReference type="Proteomes" id="UP000703720"/>
    </source>
</evidence>
<reference evidence="1 2" key="1">
    <citation type="submission" date="2021-03" db="EMBL/GenBank/DDBJ databases">
        <title>Sequencing the genomes of 1000 actinobacteria strains.</title>
        <authorList>
            <person name="Klenk H.-P."/>
        </authorList>
    </citation>
    <scope>NUCLEOTIDE SEQUENCE [LARGE SCALE GENOMIC DNA]</scope>
    <source>
        <strain evidence="1 2">DSM 13468</strain>
    </source>
</reference>
<keyword evidence="2" id="KW-1185">Reference proteome</keyword>
<comment type="caution">
    <text evidence="1">The sequence shown here is derived from an EMBL/GenBank/DDBJ whole genome shotgun (WGS) entry which is preliminary data.</text>
</comment>
<organism evidence="1 2">
    <name type="scientific">Microbacterium phyllosphaerae</name>
    <dbReference type="NCBI Taxonomy" id="124798"/>
    <lineage>
        <taxon>Bacteria</taxon>
        <taxon>Bacillati</taxon>
        <taxon>Actinomycetota</taxon>
        <taxon>Actinomycetes</taxon>
        <taxon>Micrococcales</taxon>
        <taxon>Microbacteriaceae</taxon>
        <taxon>Microbacterium</taxon>
    </lineage>
</organism>